<accession>A0ACB7YF64</accession>
<evidence type="ECO:0000313" key="1">
    <source>
        <dbReference type="EMBL" id="KAH7852017.1"/>
    </source>
</evidence>
<dbReference type="EMBL" id="CM037158">
    <property type="protein sequence ID" value="KAH7852017.1"/>
    <property type="molecule type" value="Genomic_DNA"/>
</dbReference>
<sequence length="98" mass="10624">MKPTETSWGWNSTITYLYGGLALLLGLLSLAMILLFCSFRKQSNSINNPSTFADHQQPGIAEADLGPKILVIMAGNNKPTFIATPVSSSTEENNHDLV</sequence>
<comment type="caution">
    <text evidence="1">The sequence shown here is derived from an EMBL/GenBank/DDBJ whole genome shotgun (WGS) entry which is preliminary data.</text>
</comment>
<protein>
    <submittedName>
        <fullName evidence="1">Uncharacterized protein</fullName>
    </submittedName>
</protein>
<name>A0ACB7YF64_9ERIC</name>
<keyword evidence="2" id="KW-1185">Reference proteome</keyword>
<proteinExistence type="predicted"/>
<reference evidence="1 2" key="1">
    <citation type="journal article" date="2021" name="Hortic Res">
        <title>High-quality reference genome and annotation aids understanding of berry development for evergreen blueberry (Vaccinium darrowii).</title>
        <authorList>
            <person name="Yu J."/>
            <person name="Hulse-Kemp A.M."/>
            <person name="Babiker E."/>
            <person name="Staton M."/>
        </authorList>
    </citation>
    <scope>NUCLEOTIDE SEQUENCE [LARGE SCALE GENOMIC DNA]</scope>
    <source>
        <strain evidence="2">cv. NJ 8807/NJ 8810</strain>
        <tissue evidence="1">Young leaf</tissue>
    </source>
</reference>
<evidence type="ECO:0000313" key="2">
    <source>
        <dbReference type="Proteomes" id="UP000828048"/>
    </source>
</evidence>
<gene>
    <name evidence="1" type="ORF">Vadar_019562</name>
</gene>
<organism evidence="1 2">
    <name type="scientific">Vaccinium darrowii</name>
    <dbReference type="NCBI Taxonomy" id="229202"/>
    <lineage>
        <taxon>Eukaryota</taxon>
        <taxon>Viridiplantae</taxon>
        <taxon>Streptophyta</taxon>
        <taxon>Embryophyta</taxon>
        <taxon>Tracheophyta</taxon>
        <taxon>Spermatophyta</taxon>
        <taxon>Magnoliopsida</taxon>
        <taxon>eudicotyledons</taxon>
        <taxon>Gunneridae</taxon>
        <taxon>Pentapetalae</taxon>
        <taxon>asterids</taxon>
        <taxon>Ericales</taxon>
        <taxon>Ericaceae</taxon>
        <taxon>Vaccinioideae</taxon>
        <taxon>Vaccinieae</taxon>
        <taxon>Vaccinium</taxon>
    </lineage>
</organism>
<dbReference type="Proteomes" id="UP000828048">
    <property type="component" value="Chromosome 8"/>
</dbReference>